<reference evidence="2" key="1">
    <citation type="journal article" date="2023" name="Science">
        <title>Elucidation of the pathway for biosynthesis of saponin adjuvants from the soapbark tree.</title>
        <authorList>
            <person name="Reed J."/>
            <person name="Orme A."/>
            <person name="El-Demerdash A."/>
            <person name="Owen C."/>
            <person name="Martin L.B.B."/>
            <person name="Misra R.C."/>
            <person name="Kikuchi S."/>
            <person name="Rejzek M."/>
            <person name="Martin A.C."/>
            <person name="Harkess A."/>
            <person name="Leebens-Mack J."/>
            <person name="Louveau T."/>
            <person name="Stephenson M.J."/>
            <person name="Osbourn A."/>
        </authorList>
    </citation>
    <scope>NUCLEOTIDE SEQUENCE</scope>
    <source>
        <strain evidence="2">S10</strain>
    </source>
</reference>
<feature type="region of interest" description="Disordered" evidence="1">
    <location>
        <begin position="1"/>
        <end position="42"/>
    </location>
</feature>
<comment type="caution">
    <text evidence="2">The sequence shown here is derived from an EMBL/GenBank/DDBJ whole genome shotgun (WGS) entry which is preliminary data.</text>
</comment>
<organism evidence="2 3">
    <name type="scientific">Quillaja saponaria</name>
    <name type="common">Soap bark tree</name>
    <dbReference type="NCBI Taxonomy" id="32244"/>
    <lineage>
        <taxon>Eukaryota</taxon>
        <taxon>Viridiplantae</taxon>
        <taxon>Streptophyta</taxon>
        <taxon>Embryophyta</taxon>
        <taxon>Tracheophyta</taxon>
        <taxon>Spermatophyta</taxon>
        <taxon>Magnoliopsida</taxon>
        <taxon>eudicotyledons</taxon>
        <taxon>Gunneridae</taxon>
        <taxon>Pentapetalae</taxon>
        <taxon>rosids</taxon>
        <taxon>fabids</taxon>
        <taxon>Fabales</taxon>
        <taxon>Quillajaceae</taxon>
        <taxon>Quillaja</taxon>
    </lineage>
</organism>
<evidence type="ECO:0000313" key="2">
    <source>
        <dbReference type="EMBL" id="KAJ7968978.1"/>
    </source>
</evidence>
<dbReference type="EMBL" id="JARAOO010000005">
    <property type="protein sequence ID" value="KAJ7968978.1"/>
    <property type="molecule type" value="Genomic_DNA"/>
</dbReference>
<name>A0AAD7M2W1_QUISA</name>
<protein>
    <submittedName>
        <fullName evidence="2">Uncharacterized protein</fullName>
    </submittedName>
</protein>
<dbReference type="EMBL" id="JARAOO010000005">
    <property type="protein sequence ID" value="KAJ7968979.1"/>
    <property type="molecule type" value="Genomic_DNA"/>
</dbReference>
<accession>A0AAD7M2W1</accession>
<evidence type="ECO:0000313" key="3">
    <source>
        <dbReference type="Proteomes" id="UP001163823"/>
    </source>
</evidence>
<dbReference type="AlphaFoldDB" id="A0AAD7M2W1"/>
<proteinExistence type="predicted"/>
<keyword evidence="3" id="KW-1185">Reference proteome</keyword>
<gene>
    <name evidence="2" type="ORF">O6P43_013004</name>
</gene>
<sequence>MDEEHNQPPSLPQLPLTVSDPPPPPPATATSIRPQSNDWDHKKEGLDKRLGCCIPCRMSCILSRAVGTSNEMGRALY</sequence>
<feature type="compositionally biased region" description="Polar residues" evidence="1">
    <location>
        <begin position="28"/>
        <end position="37"/>
    </location>
</feature>
<dbReference type="KEGG" id="qsa:O6P43_013004"/>
<evidence type="ECO:0000256" key="1">
    <source>
        <dbReference type="SAM" id="MobiDB-lite"/>
    </source>
</evidence>
<dbReference type="Proteomes" id="UP001163823">
    <property type="component" value="Chromosome 5"/>
</dbReference>